<organism evidence="2">
    <name type="scientific">Capitella teleta</name>
    <name type="common">Polychaete worm</name>
    <dbReference type="NCBI Taxonomy" id="283909"/>
    <lineage>
        <taxon>Eukaryota</taxon>
        <taxon>Metazoa</taxon>
        <taxon>Spiralia</taxon>
        <taxon>Lophotrochozoa</taxon>
        <taxon>Annelida</taxon>
        <taxon>Polychaeta</taxon>
        <taxon>Sedentaria</taxon>
        <taxon>Scolecida</taxon>
        <taxon>Capitellidae</taxon>
        <taxon>Capitella</taxon>
    </lineage>
</organism>
<evidence type="ECO:0000313" key="3">
    <source>
        <dbReference type="EnsemblMetazoa" id="CapteP209271"/>
    </source>
</evidence>
<dbReference type="HOGENOM" id="CLU_2308687_0_0_1"/>
<feature type="region of interest" description="Disordered" evidence="1">
    <location>
        <begin position="1"/>
        <end position="47"/>
    </location>
</feature>
<reference evidence="2 4" key="2">
    <citation type="journal article" date="2013" name="Nature">
        <title>Insights into bilaterian evolution from three spiralian genomes.</title>
        <authorList>
            <person name="Simakov O."/>
            <person name="Marletaz F."/>
            <person name="Cho S.J."/>
            <person name="Edsinger-Gonzales E."/>
            <person name="Havlak P."/>
            <person name="Hellsten U."/>
            <person name="Kuo D.H."/>
            <person name="Larsson T."/>
            <person name="Lv J."/>
            <person name="Arendt D."/>
            <person name="Savage R."/>
            <person name="Osoegawa K."/>
            <person name="de Jong P."/>
            <person name="Grimwood J."/>
            <person name="Chapman J.A."/>
            <person name="Shapiro H."/>
            <person name="Aerts A."/>
            <person name="Otillar R.P."/>
            <person name="Terry A.Y."/>
            <person name="Boore J.L."/>
            <person name="Grigoriev I.V."/>
            <person name="Lindberg D.R."/>
            <person name="Seaver E.C."/>
            <person name="Weisblat D.A."/>
            <person name="Putnam N.H."/>
            <person name="Rokhsar D.S."/>
        </authorList>
    </citation>
    <scope>NUCLEOTIDE SEQUENCE</scope>
    <source>
        <strain evidence="2 4">I ESC-2004</strain>
    </source>
</reference>
<dbReference type="AlphaFoldDB" id="R7UEE9"/>
<evidence type="ECO:0000313" key="4">
    <source>
        <dbReference type="Proteomes" id="UP000014760"/>
    </source>
</evidence>
<dbReference type="EnsemblMetazoa" id="CapteT209271">
    <property type="protein sequence ID" value="CapteP209271"/>
    <property type="gene ID" value="CapteG209271"/>
</dbReference>
<sequence length="100" mass="10960">MAESKEKVVSHRGGTDIQNHAGSSENTDGDDNESDDPIVVSMDPDWENCHPSSCLEPLAADEALPEEERLPTVERETVIFIAGATIVSFRESLQHKDEPV</sequence>
<feature type="compositionally biased region" description="Polar residues" evidence="1">
    <location>
        <begin position="16"/>
        <end position="26"/>
    </location>
</feature>
<feature type="compositionally biased region" description="Acidic residues" evidence="1">
    <location>
        <begin position="27"/>
        <end position="36"/>
    </location>
</feature>
<dbReference type="EMBL" id="AMQN01008983">
    <property type="status" value="NOT_ANNOTATED_CDS"/>
    <property type="molecule type" value="Genomic_DNA"/>
</dbReference>
<proteinExistence type="predicted"/>
<evidence type="ECO:0000256" key="1">
    <source>
        <dbReference type="SAM" id="MobiDB-lite"/>
    </source>
</evidence>
<reference evidence="4" key="1">
    <citation type="submission" date="2012-12" db="EMBL/GenBank/DDBJ databases">
        <authorList>
            <person name="Hellsten U."/>
            <person name="Grimwood J."/>
            <person name="Chapman J.A."/>
            <person name="Shapiro H."/>
            <person name="Aerts A."/>
            <person name="Otillar R.P."/>
            <person name="Terry A.Y."/>
            <person name="Boore J.L."/>
            <person name="Simakov O."/>
            <person name="Marletaz F."/>
            <person name="Cho S.-J."/>
            <person name="Edsinger-Gonzales E."/>
            <person name="Havlak P."/>
            <person name="Kuo D.-H."/>
            <person name="Larsson T."/>
            <person name="Lv J."/>
            <person name="Arendt D."/>
            <person name="Savage R."/>
            <person name="Osoegawa K."/>
            <person name="de Jong P."/>
            <person name="Lindberg D.R."/>
            <person name="Seaver E.C."/>
            <person name="Weisblat D.A."/>
            <person name="Putnam N.H."/>
            <person name="Grigoriev I.V."/>
            <person name="Rokhsar D.S."/>
        </authorList>
    </citation>
    <scope>NUCLEOTIDE SEQUENCE</scope>
    <source>
        <strain evidence="4">I ESC-2004</strain>
    </source>
</reference>
<keyword evidence="4" id="KW-1185">Reference proteome</keyword>
<evidence type="ECO:0000313" key="2">
    <source>
        <dbReference type="EMBL" id="ELU02168.1"/>
    </source>
</evidence>
<name>R7UEE9_CAPTE</name>
<protein>
    <submittedName>
        <fullName evidence="2 3">Uncharacterized protein</fullName>
    </submittedName>
</protein>
<dbReference type="Proteomes" id="UP000014760">
    <property type="component" value="Unassembled WGS sequence"/>
</dbReference>
<reference evidence="3" key="3">
    <citation type="submission" date="2015-06" db="UniProtKB">
        <authorList>
            <consortium name="EnsemblMetazoa"/>
        </authorList>
    </citation>
    <scope>IDENTIFICATION</scope>
</reference>
<accession>R7UEE9</accession>
<gene>
    <name evidence="2" type="ORF">CAPTEDRAFT_209271</name>
</gene>
<dbReference type="EMBL" id="KB304303">
    <property type="protein sequence ID" value="ELU02168.1"/>
    <property type="molecule type" value="Genomic_DNA"/>
</dbReference>